<dbReference type="InterPro" id="IPR015927">
    <property type="entry name" value="Peptidase_S24_S26A/B/C"/>
</dbReference>
<keyword evidence="7" id="KW-0804">Transcription</keyword>
<dbReference type="InterPro" id="IPR036390">
    <property type="entry name" value="WH_DNA-bd_sf"/>
</dbReference>
<keyword evidence="9" id="KW-0742">SOS response</keyword>
<dbReference type="PANTHER" id="PTHR33516:SF2">
    <property type="entry name" value="LEXA REPRESSOR-RELATED"/>
    <property type="match status" value="1"/>
</dbReference>
<dbReference type="InterPro" id="IPR006199">
    <property type="entry name" value="LexA_DNA-bd_dom"/>
</dbReference>
<dbReference type="GO" id="GO:0006508">
    <property type="term" value="P:proteolysis"/>
    <property type="evidence" value="ECO:0007669"/>
    <property type="project" value="InterPro"/>
</dbReference>
<evidence type="ECO:0000256" key="6">
    <source>
        <dbReference type="ARBA" id="ARBA00023125"/>
    </source>
</evidence>
<dbReference type="EMBL" id="CZVW01000004">
    <property type="protein sequence ID" value="CUS98562.1"/>
    <property type="molecule type" value="Genomic_DNA"/>
</dbReference>
<dbReference type="RefSeq" id="WP_159421083.1">
    <property type="nucleotide sequence ID" value="NZ_CZVW01000004.1"/>
</dbReference>
<evidence type="ECO:0000259" key="10">
    <source>
        <dbReference type="Pfam" id="PF00717"/>
    </source>
</evidence>
<keyword evidence="2" id="KW-0235">DNA replication</keyword>
<keyword evidence="3" id="KW-0227">DNA damage</keyword>
<evidence type="ECO:0000256" key="1">
    <source>
        <dbReference type="ARBA" id="ARBA00022491"/>
    </source>
</evidence>
<evidence type="ECO:0000256" key="5">
    <source>
        <dbReference type="ARBA" id="ARBA00023015"/>
    </source>
</evidence>
<dbReference type="Proteomes" id="UP000199197">
    <property type="component" value="Unassembled WGS sequence"/>
</dbReference>
<dbReference type="GO" id="GO:0004252">
    <property type="term" value="F:serine-type endopeptidase activity"/>
    <property type="evidence" value="ECO:0007669"/>
    <property type="project" value="InterPro"/>
</dbReference>
<feature type="domain" description="LexA repressor DNA-binding" evidence="11">
    <location>
        <begin position="3"/>
        <end position="65"/>
    </location>
</feature>
<dbReference type="GO" id="GO:0045892">
    <property type="term" value="P:negative regulation of DNA-templated transcription"/>
    <property type="evidence" value="ECO:0007669"/>
    <property type="project" value="InterPro"/>
</dbReference>
<dbReference type="InterPro" id="IPR050077">
    <property type="entry name" value="LexA_repressor"/>
</dbReference>
<keyword evidence="6" id="KW-0238">DNA-binding</keyword>
<evidence type="ECO:0000313" key="12">
    <source>
        <dbReference type="EMBL" id="CUS98562.1"/>
    </source>
</evidence>
<gene>
    <name evidence="12" type="ORF">JGI23_00506</name>
</gene>
<dbReference type="GO" id="GO:0006281">
    <property type="term" value="P:DNA repair"/>
    <property type="evidence" value="ECO:0007669"/>
    <property type="project" value="UniProtKB-KW"/>
</dbReference>
<dbReference type="Gene3D" id="1.10.10.10">
    <property type="entry name" value="Winged helix-like DNA-binding domain superfamily/Winged helix DNA-binding domain"/>
    <property type="match status" value="1"/>
</dbReference>
<dbReference type="SUPFAM" id="SSF51306">
    <property type="entry name" value="LexA/Signal peptidase"/>
    <property type="match status" value="1"/>
</dbReference>
<evidence type="ECO:0000256" key="2">
    <source>
        <dbReference type="ARBA" id="ARBA00022705"/>
    </source>
</evidence>
<evidence type="ECO:0000256" key="3">
    <source>
        <dbReference type="ARBA" id="ARBA00022763"/>
    </source>
</evidence>
<protein>
    <submittedName>
        <fullName evidence="12">Repressor LexA</fullName>
    </submittedName>
</protein>
<dbReference type="AlphaFoldDB" id="A0A0P1MRR2"/>
<keyword evidence="5" id="KW-0805">Transcription regulation</keyword>
<reference evidence="13" key="1">
    <citation type="submission" date="2015-11" db="EMBL/GenBank/DDBJ databases">
        <authorList>
            <person name="Varghese N."/>
        </authorList>
    </citation>
    <scope>NUCLEOTIDE SEQUENCE [LARGE SCALE GENOMIC DNA]</scope>
    <source>
        <strain evidence="13">JGI-23</strain>
    </source>
</reference>
<accession>A0A0P1MRR2</accession>
<dbReference type="NCBIfam" id="TIGR00498">
    <property type="entry name" value="lexA"/>
    <property type="match status" value="1"/>
</dbReference>
<dbReference type="InterPro" id="IPR039418">
    <property type="entry name" value="LexA-like"/>
</dbReference>
<sequence length="210" mass="23763">MNKTLTKKQNQVLEFIKEYTLKNLKPPTVREICKKFNIKSTNAVYSILKALEKKGYIQKPDSKARNIIINNFKINSTQNDFVEIPIISNFNAKNPFAMFTNLNGTLKLDPKIFHSTSSSFAVEVTDDGMHKIGIFKGDIAIINQKSNPKNGSVIFAVAGNEGLIRYFKNENGEINLIPSSRSYETLKFKEGDENLWIGGEVSFIIRKLSH</sequence>
<dbReference type="InterPro" id="IPR006200">
    <property type="entry name" value="LexA"/>
</dbReference>
<name>A0A0P1MRR2_9BACT</name>
<feature type="domain" description="Peptidase S24/S26A/S26B/S26C" evidence="10">
    <location>
        <begin position="88"/>
        <end position="200"/>
    </location>
</feature>
<dbReference type="SUPFAM" id="SSF46785">
    <property type="entry name" value="Winged helix' DNA-binding domain"/>
    <property type="match status" value="1"/>
</dbReference>
<proteinExistence type="predicted"/>
<evidence type="ECO:0000256" key="9">
    <source>
        <dbReference type="ARBA" id="ARBA00023236"/>
    </source>
</evidence>
<keyword evidence="8" id="KW-0234">DNA repair</keyword>
<dbReference type="Gene3D" id="2.10.109.10">
    <property type="entry name" value="Umud Fragment, subunit A"/>
    <property type="match status" value="1"/>
</dbReference>
<dbReference type="OrthoDB" id="9808280at2"/>
<evidence type="ECO:0000313" key="13">
    <source>
        <dbReference type="Proteomes" id="UP000199197"/>
    </source>
</evidence>
<dbReference type="InterPro" id="IPR036286">
    <property type="entry name" value="LexA/Signal_pep-like_sf"/>
</dbReference>
<dbReference type="Pfam" id="PF01726">
    <property type="entry name" value="LexA_DNA_bind"/>
    <property type="match status" value="1"/>
</dbReference>
<dbReference type="Pfam" id="PF00717">
    <property type="entry name" value="Peptidase_S24"/>
    <property type="match status" value="1"/>
</dbReference>
<dbReference type="InterPro" id="IPR036388">
    <property type="entry name" value="WH-like_DNA-bd_sf"/>
</dbReference>
<organism evidence="12 13">
    <name type="scientific">Candidatus Chryseopegocella kryptomonas</name>
    <dbReference type="NCBI Taxonomy" id="1633643"/>
    <lineage>
        <taxon>Bacteria</taxon>
        <taxon>Pseudomonadati</taxon>
        <taxon>Candidatus Kryptoniota</taxon>
        <taxon>Candidatus Chryseopegocella</taxon>
    </lineage>
</organism>
<evidence type="ECO:0000256" key="7">
    <source>
        <dbReference type="ARBA" id="ARBA00023163"/>
    </source>
</evidence>
<evidence type="ECO:0000259" key="11">
    <source>
        <dbReference type="Pfam" id="PF01726"/>
    </source>
</evidence>
<evidence type="ECO:0000256" key="4">
    <source>
        <dbReference type="ARBA" id="ARBA00022801"/>
    </source>
</evidence>
<keyword evidence="4" id="KW-0378">Hydrolase</keyword>
<dbReference type="CDD" id="cd06529">
    <property type="entry name" value="S24_LexA-like"/>
    <property type="match status" value="1"/>
</dbReference>
<dbReference type="GO" id="GO:0006260">
    <property type="term" value="P:DNA replication"/>
    <property type="evidence" value="ECO:0007669"/>
    <property type="project" value="UniProtKB-KW"/>
</dbReference>
<keyword evidence="13" id="KW-1185">Reference proteome</keyword>
<keyword evidence="1" id="KW-0678">Repressor</keyword>
<dbReference type="PANTHER" id="PTHR33516">
    <property type="entry name" value="LEXA REPRESSOR"/>
    <property type="match status" value="1"/>
</dbReference>
<dbReference type="GO" id="GO:0009432">
    <property type="term" value="P:SOS response"/>
    <property type="evidence" value="ECO:0007669"/>
    <property type="project" value="UniProtKB-KW"/>
</dbReference>
<evidence type="ECO:0000256" key="8">
    <source>
        <dbReference type="ARBA" id="ARBA00023204"/>
    </source>
</evidence>
<dbReference type="GO" id="GO:0003677">
    <property type="term" value="F:DNA binding"/>
    <property type="evidence" value="ECO:0007669"/>
    <property type="project" value="UniProtKB-KW"/>
</dbReference>